<dbReference type="Gene3D" id="1.10.30.50">
    <property type="match status" value="1"/>
</dbReference>
<sequence>MDDRERYRRDHSIADAIADDCAGIRSRIAAEEARMLRRLADAWDLAQEQTERIASNASRRRDMPLRSIAAQIGAQTHVNDRSVQTKMYDAWRLVALFAATVAALEDGRITKAHADVVLDTGAMLDDAEVRAAFETVVLEWAESETVGRTRAYARQLAEKLDPRAMSDRHAEAADERSITIVDLDNGMSQIIALVPTVYAHAVADRLTRQAKAIKEVDVAPRRRGADVSSAHVAPAPVDICESSDSPPAADERLPVLDDRTIDQVRADLFVDMLLTGAPAIDPTLGAQPGGLGAQPGGLGAILAKVQITMPITTLTGVSQGGAEIDGKAPIDPETARILAGASPAWDRVMYDPVTAVVVTVDRYHPTPAQRRLLEARDRHCRFPGCRMPARRCQVDHNHEHQDGGPTCIGNLACLCVRHHTMKAETDWTVRQLAGGRLEWSSPSGRLHTDEPARVVFTPSVDPPPF</sequence>
<dbReference type="InterPro" id="IPR003870">
    <property type="entry name" value="DUF222"/>
</dbReference>
<proteinExistence type="predicted"/>
<name>A0A1G7V9J9_9MICO</name>
<dbReference type="CDD" id="cd00085">
    <property type="entry name" value="HNHc"/>
    <property type="match status" value="1"/>
</dbReference>
<accession>A0A1G7V9J9</accession>
<dbReference type="RefSeq" id="WP_157681739.1">
    <property type="nucleotide sequence ID" value="NZ_LT629692.1"/>
</dbReference>
<dbReference type="Proteomes" id="UP000199009">
    <property type="component" value="Chromosome I"/>
</dbReference>
<dbReference type="EMBL" id="LT629692">
    <property type="protein sequence ID" value="SDG55630.1"/>
    <property type="molecule type" value="Genomic_DNA"/>
</dbReference>
<dbReference type="OrthoDB" id="3261064at2"/>
<dbReference type="InterPro" id="IPR003615">
    <property type="entry name" value="HNH_nuc"/>
</dbReference>
<organism evidence="2 3">
    <name type="scientific">Microbacterium pygmaeum</name>
    <dbReference type="NCBI Taxonomy" id="370764"/>
    <lineage>
        <taxon>Bacteria</taxon>
        <taxon>Bacillati</taxon>
        <taxon>Actinomycetota</taxon>
        <taxon>Actinomycetes</taxon>
        <taxon>Micrococcales</taxon>
        <taxon>Microbacteriaceae</taxon>
        <taxon>Microbacterium</taxon>
    </lineage>
</organism>
<keyword evidence="3" id="KW-1185">Reference proteome</keyword>
<protein>
    <recommendedName>
        <fullName evidence="1">HNH nuclease domain-containing protein</fullName>
    </recommendedName>
</protein>
<gene>
    <name evidence="2" type="ORF">SAMN04489810_0621</name>
</gene>
<evidence type="ECO:0000313" key="2">
    <source>
        <dbReference type="EMBL" id="SDG55630.1"/>
    </source>
</evidence>
<dbReference type="STRING" id="370764.SAMN04489810_0621"/>
<feature type="domain" description="HNH nuclease" evidence="1">
    <location>
        <begin position="368"/>
        <end position="420"/>
    </location>
</feature>
<dbReference type="Pfam" id="PF02720">
    <property type="entry name" value="DUF222"/>
    <property type="match status" value="1"/>
</dbReference>
<evidence type="ECO:0000313" key="3">
    <source>
        <dbReference type="Proteomes" id="UP000199009"/>
    </source>
</evidence>
<dbReference type="SMART" id="SM00507">
    <property type="entry name" value="HNHc"/>
    <property type="match status" value="1"/>
</dbReference>
<reference evidence="2 3" key="1">
    <citation type="submission" date="2016-10" db="EMBL/GenBank/DDBJ databases">
        <authorList>
            <person name="de Groot N.N."/>
        </authorList>
    </citation>
    <scope>NUCLEOTIDE SEQUENCE [LARGE SCALE GENOMIC DNA]</scope>
    <source>
        <strain evidence="2 3">DSM 23142</strain>
    </source>
</reference>
<evidence type="ECO:0000259" key="1">
    <source>
        <dbReference type="SMART" id="SM00507"/>
    </source>
</evidence>
<dbReference type="AlphaFoldDB" id="A0A1G7V9J9"/>